<sequence length="35" mass="3561">MQLGHGLRVRLAADPDLAGVVTGQINTAFSARAGP</sequence>
<proteinExistence type="predicted"/>
<reference evidence="1 2" key="1">
    <citation type="submission" date="2013-09" db="EMBL/GenBank/DDBJ databases">
        <title>High correlation between genotypes and phenotypes of environmental bacteria Comamonas testosteroni strains.</title>
        <authorList>
            <person name="Liu L."/>
            <person name="Zhu W."/>
            <person name="Xia X."/>
            <person name="Xu B."/>
            <person name="Luo M."/>
            <person name="Wang G."/>
        </authorList>
    </citation>
    <scope>NUCLEOTIDE SEQUENCE [LARGE SCALE GENOMIC DNA]</scope>
    <source>
        <strain evidence="1 2">DF2</strain>
    </source>
</reference>
<keyword evidence="2" id="KW-1185">Reference proteome</keyword>
<organism evidence="1 2">
    <name type="scientific">Comamonas thiooxydans</name>
    <dbReference type="NCBI Taxonomy" id="363952"/>
    <lineage>
        <taxon>Bacteria</taxon>
        <taxon>Pseudomonadati</taxon>
        <taxon>Pseudomonadota</taxon>
        <taxon>Betaproteobacteria</taxon>
        <taxon>Burkholderiales</taxon>
        <taxon>Comamonadaceae</taxon>
        <taxon>Comamonas</taxon>
    </lineage>
</organism>
<name>A0A0E3BSM9_9BURK</name>
<dbReference type="Proteomes" id="UP000029549">
    <property type="component" value="Unassembled WGS sequence"/>
</dbReference>
<dbReference type="EMBL" id="AWTP01000134">
    <property type="protein sequence ID" value="KGH07229.1"/>
    <property type="molecule type" value="Genomic_DNA"/>
</dbReference>
<protein>
    <submittedName>
        <fullName evidence="1">Uncharacterized protein</fullName>
    </submittedName>
</protein>
<comment type="caution">
    <text evidence="1">The sequence shown here is derived from an EMBL/GenBank/DDBJ whole genome shotgun (WGS) entry which is preliminary data.</text>
</comment>
<evidence type="ECO:0000313" key="1">
    <source>
        <dbReference type="EMBL" id="KGH07229.1"/>
    </source>
</evidence>
<gene>
    <name evidence="1" type="ORF">P608_20990</name>
</gene>
<evidence type="ECO:0000313" key="2">
    <source>
        <dbReference type="Proteomes" id="UP000029549"/>
    </source>
</evidence>
<dbReference type="AlphaFoldDB" id="A0A0E3BSM9"/>
<accession>A0A0E3BSM9</accession>